<organism evidence="2 3">
    <name type="scientific">Streptomyces mirabilis</name>
    <dbReference type="NCBI Taxonomy" id="68239"/>
    <lineage>
        <taxon>Bacteria</taxon>
        <taxon>Bacillati</taxon>
        <taxon>Actinomycetota</taxon>
        <taxon>Actinomycetes</taxon>
        <taxon>Kitasatosporales</taxon>
        <taxon>Streptomycetaceae</taxon>
        <taxon>Streptomyces</taxon>
    </lineage>
</organism>
<dbReference type="EMBL" id="JARAKF010000002">
    <property type="protein sequence ID" value="MDU9001014.1"/>
    <property type="molecule type" value="Genomic_DNA"/>
</dbReference>
<comment type="caution">
    <text evidence="2">The sequence shown here is derived from an EMBL/GenBank/DDBJ whole genome shotgun (WGS) entry which is preliminary data.</text>
</comment>
<keyword evidence="1" id="KW-0732">Signal</keyword>
<dbReference type="RefSeq" id="WP_143606486.1">
    <property type="nucleotide sequence ID" value="NZ_JAPEMK010000003.1"/>
</dbReference>
<proteinExistence type="predicted"/>
<protein>
    <recommendedName>
        <fullName evidence="4">Secreted protein</fullName>
    </recommendedName>
</protein>
<reference evidence="2 3" key="1">
    <citation type="submission" date="2023-02" db="EMBL/GenBank/DDBJ databases">
        <authorList>
            <person name="Maleckis M."/>
        </authorList>
    </citation>
    <scope>NUCLEOTIDE SEQUENCE [LARGE SCALE GENOMIC DNA]</scope>
    <source>
        <strain evidence="2 3">P8-A2</strain>
    </source>
</reference>
<evidence type="ECO:0008006" key="4">
    <source>
        <dbReference type="Google" id="ProtNLM"/>
    </source>
</evidence>
<accession>A0ABU3V4A5</accession>
<feature type="chain" id="PRO_5046707858" description="Secreted protein" evidence="1">
    <location>
        <begin position="23"/>
        <end position="67"/>
    </location>
</feature>
<name>A0ABU3V4A5_9ACTN</name>
<feature type="signal peptide" evidence="1">
    <location>
        <begin position="1"/>
        <end position="22"/>
    </location>
</feature>
<keyword evidence="3" id="KW-1185">Reference proteome</keyword>
<evidence type="ECO:0000313" key="3">
    <source>
        <dbReference type="Proteomes" id="UP001257627"/>
    </source>
</evidence>
<dbReference type="Proteomes" id="UP001257627">
    <property type="component" value="Unassembled WGS sequence"/>
</dbReference>
<evidence type="ECO:0000256" key="1">
    <source>
        <dbReference type="SAM" id="SignalP"/>
    </source>
</evidence>
<sequence>MRVRIWATAVLFVAAAVVGAVATAASALPAPWETSSVHHPVHAQGYQVSSDHPSGTVTVMCPGGCYQ</sequence>
<evidence type="ECO:0000313" key="2">
    <source>
        <dbReference type="EMBL" id="MDU9001014.1"/>
    </source>
</evidence>
<gene>
    <name evidence="2" type="ORF">PU648_53850</name>
</gene>